<evidence type="ECO:0000259" key="1">
    <source>
        <dbReference type="Pfam" id="PF18287"/>
    </source>
</evidence>
<protein>
    <recommendedName>
        <fullName evidence="1">Integron Cassette Protein Hfx-Cass5 domain-containing protein</fullName>
    </recommendedName>
</protein>
<organism evidence="2 3">
    <name type="scientific">Hymenobacter frigidus</name>
    <dbReference type="NCBI Taxonomy" id="1524095"/>
    <lineage>
        <taxon>Bacteria</taxon>
        <taxon>Pseudomonadati</taxon>
        <taxon>Bacteroidota</taxon>
        <taxon>Cytophagia</taxon>
        <taxon>Cytophagales</taxon>
        <taxon>Hymenobacteraceae</taxon>
        <taxon>Hymenobacter</taxon>
    </lineage>
</organism>
<dbReference type="EMBL" id="BMGY01000024">
    <property type="protein sequence ID" value="GGH87298.1"/>
    <property type="molecule type" value="Genomic_DNA"/>
</dbReference>
<dbReference type="InterPro" id="IPR041376">
    <property type="entry name" value="Hfx_Cass5"/>
</dbReference>
<evidence type="ECO:0000313" key="3">
    <source>
        <dbReference type="Proteomes" id="UP000637774"/>
    </source>
</evidence>
<feature type="domain" description="Integron Cassette Protein Hfx-Cass5" evidence="1">
    <location>
        <begin position="4"/>
        <end position="69"/>
    </location>
</feature>
<dbReference type="Proteomes" id="UP000637774">
    <property type="component" value="Unassembled WGS sequence"/>
</dbReference>
<reference evidence="3" key="1">
    <citation type="journal article" date="2019" name="Int. J. Syst. Evol. Microbiol.">
        <title>The Global Catalogue of Microorganisms (GCM) 10K type strain sequencing project: providing services to taxonomists for standard genome sequencing and annotation.</title>
        <authorList>
            <consortium name="The Broad Institute Genomics Platform"/>
            <consortium name="The Broad Institute Genome Sequencing Center for Infectious Disease"/>
            <person name="Wu L."/>
            <person name="Ma J."/>
        </authorList>
    </citation>
    <scope>NUCLEOTIDE SEQUENCE [LARGE SCALE GENOMIC DNA]</scope>
    <source>
        <strain evidence="3">CGMCC 1.14966</strain>
    </source>
</reference>
<keyword evidence="3" id="KW-1185">Reference proteome</keyword>
<name>A0ABQ2A9B4_9BACT</name>
<proteinExistence type="predicted"/>
<sequence>MRTDSIEEIGIDGNGRLFVKPLNLRFPMIWRSGAEVHWDAKYLFLYSPKPREWSYLDWYKHIIAVAMEGDGGYCELSITGTTLWTNVPAELQQQIMELS</sequence>
<dbReference type="Gene3D" id="1.20.5.1210">
    <property type="entry name" value="Integron cassette protein helical domain"/>
    <property type="match status" value="1"/>
</dbReference>
<comment type="caution">
    <text evidence="2">The sequence shown here is derived from an EMBL/GenBank/DDBJ whole genome shotgun (WGS) entry which is preliminary data.</text>
</comment>
<dbReference type="RefSeq" id="WP_188562500.1">
    <property type="nucleotide sequence ID" value="NZ_BMGY01000024.1"/>
</dbReference>
<evidence type="ECO:0000313" key="2">
    <source>
        <dbReference type="EMBL" id="GGH87298.1"/>
    </source>
</evidence>
<gene>
    <name evidence="2" type="ORF">GCM10011495_25880</name>
</gene>
<dbReference type="Gene3D" id="2.20.20.40">
    <property type="entry name" value="Integron cassette protein"/>
    <property type="match status" value="1"/>
</dbReference>
<dbReference type="Pfam" id="PF18287">
    <property type="entry name" value="Hfx_Cass5"/>
    <property type="match status" value="1"/>
</dbReference>
<accession>A0ABQ2A9B4</accession>